<keyword evidence="5" id="KW-1185">Reference proteome</keyword>
<comment type="similarity">
    <text evidence="1">Belongs to the ORC2 family.</text>
</comment>
<gene>
    <name evidence="4" type="ORF">Rhopal_004785-T1</name>
</gene>
<comment type="subcellular location">
    <subcellularLocation>
        <location evidence="1">Nucleus</location>
    </subcellularLocation>
</comment>
<feature type="compositionally biased region" description="Acidic residues" evidence="2">
    <location>
        <begin position="51"/>
        <end position="62"/>
    </location>
</feature>
<dbReference type="PANTHER" id="PTHR14052:SF0">
    <property type="entry name" value="ORIGIN RECOGNITION COMPLEX SUBUNIT 2"/>
    <property type="match status" value="1"/>
</dbReference>
<dbReference type="GO" id="GO:0005664">
    <property type="term" value="C:nuclear origin of replication recognition complex"/>
    <property type="evidence" value="ECO:0007669"/>
    <property type="project" value="UniProtKB-UniRule"/>
</dbReference>
<feature type="region of interest" description="Disordered" evidence="2">
    <location>
        <begin position="1"/>
        <end position="62"/>
    </location>
</feature>
<name>A0AAV5GRU2_9BASI</name>
<dbReference type="Proteomes" id="UP001342314">
    <property type="component" value="Unassembled WGS sequence"/>
</dbReference>
<dbReference type="GO" id="GO:0003688">
    <property type="term" value="F:DNA replication origin binding"/>
    <property type="evidence" value="ECO:0007669"/>
    <property type="project" value="UniProtKB-UniRule"/>
</dbReference>
<comment type="function">
    <text evidence="1">Component of the origin recognition complex (ORC) that binds origins of replication. DNA-binding is ATP-dependent. ORC is required to assemble the pre-replication complex necessary to initiate DNA replication.</text>
</comment>
<organism evidence="4 5">
    <name type="scientific">Rhodotorula paludigena</name>
    <dbReference type="NCBI Taxonomy" id="86838"/>
    <lineage>
        <taxon>Eukaryota</taxon>
        <taxon>Fungi</taxon>
        <taxon>Dikarya</taxon>
        <taxon>Basidiomycota</taxon>
        <taxon>Pucciniomycotina</taxon>
        <taxon>Microbotryomycetes</taxon>
        <taxon>Sporidiobolales</taxon>
        <taxon>Sporidiobolaceae</taxon>
        <taxon>Rhodotorula</taxon>
    </lineage>
</organism>
<evidence type="ECO:0000313" key="5">
    <source>
        <dbReference type="Proteomes" id="UP001342314"/>
    </source>
</evidence>
<dbReference type="AlphaFoldDB" id="A0AAV5GRU2"/>
<comment type="caution">
    <text evidence="4">The sequence shown here is derived from an EMBL/GenBank/DDBJ whole genome shotgun (WGS) entry which is preliminary data.</text>
</comment>
<dbReference type="InterPro" id="IPR007220">
    <property type="entry name" value="ORC2"/>
</dbReference>
<reference evidence="4 5" key="1">
    <citation type="submission" date="2021-12" db="EMBL/GenBank/DDBJ databases">
        <title>High titer production of polyol ester of fatty acids by Rhodotorula paludigena BS15 towards product separation-free biomass refinery.</title>
        <authorList>
            <person name="Mano J."/>
            <person name="Ono H."/>
            <person name="Tanaka T."/>
            <person name="Naito K."/>
            <person name="Sushida H."/>
            <person name="Ike M."/>
            <person name="Tokuyasu K."/>
            <person name="Kitaoka M."/>
        </authorList>
    </citation>
    <scope>NUCLEOTIDE SEQUENCE [LARGE SCALE GENOMIC DNA]</scope>
    <source>
        <strain evidence="4 5">BS15</strain>
    </source>
</reference>
<dbReference type="GO" id="GO:0006260">
    <property type="term" value="P:DNA replication"/>
    <property type="evidence" value="ECO:0007669"/>
    <property type="project" value="UniProtKB-UniRule"/>
</dbReference>
<evidence type="ECO:0000259" key="3">
    <source>
        <dbReference type="Pfam" id="PF04084"/>
    </source>
</evidence>
<feature type="domain" description="Origin recognition complex subunit 2 RecA-like" evidence="3">
    <location>
        <begin position="135"/>
        <end position="363"/>
    </location>
</feature>
<feature type="compositionally biased region" description="Low complexity" evidence="2">
    <location>
        <begin position="229"/>
        <end position="239"/>
    </location>
</feature>
<keyword evidence="1" id="KW-0235">DNA replication</keyword>
<comment type="subunit">
    <text evidence="1">Component of the origin recognition complex (ORC).</text>
</comment>
<accession>A0AAV5GRU2</accession>
<dbReference type="Pfam" id="PF04084">
    <property type="entry name" value="RecA-like_ORC2"/>
    <property type="match status" value="1"/>
</dbReference>
<protein>
    <recommendedName>
        <fullName evidence="1">Origin recognition complex subunit 2</fullName>
    </recommendedName>
</protein>
<dbReference type="PANTHER" id="PTHR14052">
    <property type="entry name" value="ORIGIN RECOGNITION COMPLEX SUBUNIT 2"/>
    <property type="match status" value="1"/>
</dbReference>
<proteinExistence type="inferred from homology"/>
<keyword evidence="1" id="KW-0539">Nucleus</keyword>
<sequence length="545" mass="57992">MPPRKAARTPKSSPAKPSAKAKGKRKADDAAPSPSPARRARLAAATGGASDESDLEDAYRDDDEPATFVTASAGDAYMLYSTQTTKTTDALLSTSVDPAFTLSSYASALHNFDSRPHPGFAAHRDASAARVARAQGRFSRWLWELDQGFNLLLTGLGSKRTVLNSFAERARTKGNLVVVNGFDTAASMVDLLTALEDTVRLHGGQAADDEDVQMDDATPRKRKRGGATGTSSRSKSKSKAAASAASVYSSARPVSALESRARRLCASIRAIKAAVPSFRPIYLVVHSLDGPSLRLPKHVSLLALLAAQPHIHLVASVDHNRAALLFPTALATSRPPSASSSSQSADTADLHLSFRAFTFLYYDVSTLLPYDTEVASLGTLSHLLPPSIFPPLSSSLDPTASSLAQSATHVLASVTDRAKRLFNLLGQEQVRLAESLPREVERAMRLTQAGEKAPVVAITLASLKDQATDALIATHPDQVDGFLSEFKDHGVVRSSRTAPEIIEGVNDEDEDAAGAAGDEGAGEWVWIPLAREALEEVLEELGIDE</sequence>
<feature type="compositionally biased region" description="Low complexity" evidence="2">
    <location>
        <begin position="9"/>
        <end position="18"/>
    </location>
</feature>
<evidence type="ECO:0000313" key="4">
    <source>
        <dbReference type="EMBL" id="GJN91762.1"/>
    </source>
</evidence>
<evidence type="ECO:0000256" key="1">
    <source>
        <dbReference type="RuleBase" id="RU368084"/>
    </source>
</evidence>
<dbReference type="EMBL" id="BQKY01000009">
    <property type="protein sequence ID" value="GJN91762.1"/>
    <property type="molecule type" value="Genomic_DNA"/>
</dbReference>
<evidence type="ECO:0000256" key="2">
    <source>
        <dbReference type="SAM" id="MobiDB-lite"/>
    </source>
</evidence>
<dbReference type="InterPro" id="IPR056772">
    <property type="entry name" value="RecA-like_ORC2"/>
</dbReference>
<feature type="region of interest" description="Disordered" evidence="2">
    <location>
        <begin position="205"/>
        <end position="239"/>
    </location>
</feature>